<feature type="modified residue" description="4-aspartylphosphate" evidence="14">
    <location>
        <position position="535"/>
    </location>
</feature>
<dbReference type="KEGG" id="rde:RD1_3666"/>
<dbReference type="Gene3D" id="1.10.287.130">
    <property type="match status" value="1"/>
</dbReference>
<dbReference type="Pfam" id="PF00672">
    <property type="entry name" value="HAMP"/>
    <property type="match status" value="1"/>
</dbReference>
<dbReference type="PROSITE" id="PS50110">
    <property type="entry name" value="RESPONSE_REGULATORY"/>
    <property type="match status" value="1"/>
</dbReference>
<evidence type="ECO:0000256" key="2">
    <source>
        <dbReference type="ARBA" id="ARBA00004429"/>
    </source>
</evidence>
<dbReference type="eggNOG" id="COG5002">
    <property type="taxonomic scope" value="Bacteria"/>
</dbReference>
<sequence>MVDALRLQFQQVPEITTLAQMAQIQTELEAGITLAQRRVAYLPSPQAAQEAVALLQRQQQAVASGGLTEASRDRIALRALIAQDSVLLQNTIAALSERARQARDLVQAEGLAQIAAAKTRSSWMLFGLLVVITGAVIAGGLLWVYARRQLVTRLGNISRRIVAVAGGEYGQPVAISGHDEIGRMEKALNILRRRAQDAARLRGHLEEAVIARTGDVVAEMQASDAARAEAEAANRSKTEFLARMSHEIRTPLNGIIGMLDLLQADMTDPEAKARTATALNSARDLLDITNDILNFAGGEDSANRGNPVHFPLRELVGQLGHQVQSLAAQKGLEAVVDLSNPAPLVVLGDVVKIRQIVGNLISNAVKYTPHGAATLVVDHAMDAQSGQPVLSFTVADTGVGMTREAIAHAFDAYMRTDAAKRAGIEGLGLGLAISRKLTEALGGALSIESEVGVGSRFTLTVPVLHGDPAQVVQEEAPLGDACIRRDVLVIDDHAVNLMVARGYLERLGCRVTVAQTGAAGVQAGRAGRFDLVLIDLDLPDMGGADVAAALAQQENAPLLVALTAHLIEDTPENRQRLGVARVLSKPVSPRALAKVLDAGTTDAVPADYAGVLDSLCGDAADLGPQITGQIVAEFLDDLPRAVGAILDGPPGSARKSAHRLKGAAANFRLESLCAVLARIEAAENGADAALRSLLKDAAQEAKSVLHRAAQAAELQIAPGSTK</sequence>
<evidence type="ECO:0000256" key="12">
    <source>
        <dbReference type="ARBA" id="ARBA00023012"/>
    </source>
</evidence>
<dbReference type="SMART" id="SM00448">
    <property type="entry name" value="REC"/>
    <property type="match status" value="1"/>
</dbReference>
<keyword evidence="11 15" id="KW-1133">Transmembrane helix</keyword>
<keyword evidence="4" id="KW-1003">Cell membrane</keyword>
<comment type="catalytic activity">
    <reaction evidence="1">
        <text>ATP + protein L-histidine = ADP + protein N-phospho-L-histidine.</text>
        <dbReference type="EC" id="2.7.13.3"/>
    </reaction>
</comment>
<evidence type="ECO:0000256" key="5">
    <source>
        <dbReference type="ARBA" id="ARBA00022519"/>
    </source>
</evidence>
<dbReference type="Pfam" id="PF02518">
    <property type="entry name" value="HATPase_c"/>
    <property type="match status" value="1"/>
</dbReference>
<dbReference type="InterPro" id="IPR011006">
    <property type="entry name" value="CheY-like_superfamily"/>
</dbReference>
<evidence type="ECO:0000256" key="7">
    <source>
        <dbReference type="ARBA" id="ARBA00022679"/>
    </source>
</evidence>
<evidence type="ECO:0000256" key="4">
    <source>
        <dbReference type="ARBA" id="ARBA00022475"/>
    </source>
</evidence>
<dbReference type="PANTHER" id="PTHR43047:SF72">
    <property type="entry name" value="OSMOSENSING HISTIDINE PROTEIN KINASE SLN1"/>
    <property type="match status" value="1"/>
</dbReference>
<feature type="domain" description="Response regulatory" evidence="17">
    <location>
        <begin position="486"/>
        <end position="600"/>
    </location>
</feature>
<keyword evidence="12" id="KW-0902">Two-component regulatory system</keyword>
<dbReference type="InterPro" id="IPR004358">
    <property type="entry name" value="Sig_transdc_His_kin-like_C"/>
</dbReference>
<dbReference type="SUPFAM" id="SSF47226">
    <property type="entry name" value="Histidine-containing phosphotransfer domain, HPT domain"/>
    <property type="match status" value="1"/>
</dbReference>
<evidence type="ECO:0000259" key="18">
    <source>
        <dbReference type="PROSITE" id="PS50885"/>
    </source>
</evidence>
<dbReference type="PROSITE" id="PS50109">
    <property type="entry name" value="HIS_KIN"/>
    <property type="match status" value="1"/>
</dbReference>
<keyword evidence="13 15" id="KW-0472">Membrane</keyword>
<dbReference type="Gene3D" id="3.40.50.2300">
    <property type="match status" value="1"/>
</dbReference>
<dbReference type="CDD" id="cd17546">
    <property type="entry name" value="REC_hyHK_CKI1_RcsC-like"/>
    <property type="match status" value="1"/>
</dbReference>
<dbReference type="SUPFAM" id="SSF55874">
    <property type="entry name" value="ATPase domain of HSP90 chaperone/DNA topoisomerase II/histidine kinase"/>
    <property type="match status" value="1"/>
</dbReference>
<dbReference type="CDD" id="cd16922">
    <property type="entry name" value="HATPase_EvgS-ArcB-TorS-like"/>
    <property type="match status" value="1"/>
</dbReference>
<dbReference type="CDD" id="cd06225">
    <property type="entry name" value="HAMP"/>
    <property type="match status" value="1"/>
</dbReference>
<dbReference type="SUPFAM" id="SSF47384">
    <property type="entry name" value="Homodimeric domain of signal transducing histidine kinase"/>
    <property type="match status" value="1"/>
</dbReference>
<organism evidence="19 20">
    <name type="scientific">Roseobacter denitrificans (strain ATCC 33942 / OCh 114)</name>
    <name type="common">Erythrobacter sp. (strain OCh 114)</name>
    <name type="synonym">Roseobacter denitrificans</name>
    <dbReference type="NCBI Taxonomy" id="375451"/>
    <lineage>
        <taxon>Bacteria</taxon>
        <taxon>Pseudomonadati</taxon>
        <taxon>Pseudomonadota</taxon>
        <taxon>Alphaproteobacteria</taxon>
        <taxon>Rhodobacterales</taxon>
        <taxon>Roseobacteraceae</taxon>
        <taxon>Roseobacter</taxon>
    </lineage>
</organism>
<dbReference type="GO" id="GO:0000155">
    <property type="term" value="F:phosphorelay sensor kinase activity"/>
    <property type="evidence" value="ECO:0007669"/>
    <property type="project" value="InterPro"/>
</dbReference>
<name>Q162F3_ROSDO</name>
<feature type="domain" description="HAMP" evidence="18">
    <location>
        <begin position="148"/>
        <end position="200"/>
    </location>
</feature>
<evidence type="ECO:0000256" key="15">
    <source>
        <dbReference type="SAM" id="Phobius"/>
    </source>
</evidence>
<protein>
    <recommendedName>
        <fullName evidence="3">histidine kinase</fullName>
        <ecNumber evidence="3">2.7.13.3</ecNumber>
    </recommendedName>
</protein>
<dbReference type="CDD" id="cd00082">
    <property type="entry name" value="HisKA"/>
    <property type="match status" value="1"/>
</dbReference>
<keyword evidence="5" id="KW-0997">Cell inner membrane</keyword>
<reference evidence="19 20" key="1">
    <citation type="journal article" date="2007" name="J. Bacteriol.">
        <title>The complete genome sequence of Roseobacter denitrificans reveals a mixotrophic rather than photosynthetic metabolism.</title>
        <authorList>
            <person name="Swingley W.D."/>
            <person name="Sadekar S."/>
            <person name="Mastrian S.D."/>
            <person name="Matthies H.J."/>
            <person name="Hao J."/>
            <person name="Ramos H."/>
            <person name="Acharya C.R."/>
            <person name="Conrad A.L."/>
            <person name="Taylor H.L."/>
            <person name="Dejesa L.C."/>
            <person name="Shah M.K."/>
            <person name="O'huallachain M.E."/>
            <person name="Lince M.T."/>
            <person name="Blankenship R.E."/>
            <person name="Beatty J.T."/>
            <person name="Touchman J.W."/>
        </authorList>
    </citation>
    <scope>NUCLEOTIDE SEQUENCE [LARGE SCALE GENOMIC DNA]</scope>
    <source>
        <strain evidence="20">ATCC 33942 / OCh 114</strain>
    </source>
</reference>
<evidence type="ECO:0000256" key="10">
    <source>
        <dbReference type="ARBA" id="ARBA00022840"/>
    </source>
</evidence>
<dbReference type="eggNOG" id="COG0784">
    <property type="taxonomic scope" value="Bacteria"/>
</dbReference>
<dbReference type="InterPro" id="IPR036641">
    <property type="entry name" value="HPT_dom_sf"/>
</dbReference>
<keyword evidence="10" id="KW-0547">Nucleotide-binding</keyword>
<dbReference type="InterPro" id="IPR001789">
    <property type="entry name" value="Sig_transdc_resp-reg_receiver"/>
</dbReference>
<dbReference type="STRING" id="375451.RD1_3666"/>
<dbReference type="GO" id="GO:0009927">
    <property type="term" value="F:histidine phosphotransfer kinase activity"/>
    <property type="evidence" value="ECO:0007669"/>
    <property type="project" value="TreeGrafter"/>
</dbReference>
<dbReference type="SMART" id="SM00387">
    <property type="entry name" value="HATPase_c"/>
    <property type="match status" value="1"/>
</dbReference>
<dbReference type="EC" id="2.7.13.3" evidence="3"/>
<dbReference type="InterPro" id="IPR003660">
    <property type="entry name" value="HAMP_dom"/>
</dbReference>
<evidence type="ECO:0000313" key="19">
    <source>
        <dbReference type="EMBL" id="ABG33140.1"/>
    </source>
</evidence>
<dbReference type="Pfam" id="PF01627">
    <property type="entry name" value="Hpt"/>
    <property type="match status" value="1"/>
</dbReference>
<proteinExistence type="predicted"/>
<evidence type="ECO:0000256" key="11">
    <source>
        <dbReference type="ARBA" id="ARBA00022989"/>
    </source>
</evidence>
<keyword evidence="6 14" id="KW-0597">Phosphoprotein</keyword>
<dbReference type="InterPro" id="IPR003661">
    <property type="entry name" value="HisK_dim/P_dom"/>
</dbReference>
<dbReference type="Proteomes" id="UP000007029">
    <property type="component" value="Chromosome"/>
</dbReference>
<dbReference type="AlphaFoldDB" id="Q162F3"/>
<dbReference type="Gene3D" id="6.10.340.10">
    <property type="match status" value="1"/>
</dbReference>
<dbReference type="InterPro" id="IPR036097">
    <property type="entry name" value="HisK_dim/P_sf"/>
</dbReference>
<keyword evidence="7 19" id="KW-0808">Transferase</keyword>
<evidence type="ECO:0000256" key="14">
    <source>
        <dbReference type="PROSITE-ProRule" id="PRU00169"/>
    </source>
</evidence>
<dbReference type="SUPFAM" id="SSF52172">
    <property type="entry name" value="CheY-like"/>
    <property type="match status" value="1"/>
</dbReference>
<dbReference type="EMBL" id="CP000362">
    <property type="protein sequence ID" value="ABG33140.1"/>
    <property type="molecule type" value="Genomic_DNA"/>
</dbReference>
<dbReference type="InterPro" id="IPR005467">
    <property type="entry name" value="His_kinase_dom"/>
</dbReference>
<evidence type="ECO:0000256" key="13">
    <source>
        <dbReference type="ARBA" id="ARBA00023136"/>
    </source>
</evidence>
<dbReference type="PROSITE" id="PS50885">
    <property type="entry name" value="HAMP"/>
    <property type="match status" value="1"/>
</dbReference>
<dbReference type="SMART" id="SM00388">
    <property type="entry name" value="HisKA"/>
    <property type="match status" value="1"/>
</dbReference>
<keyword evidence="10" id="KW-0067">ATP-binding</keyword>
<evidence type="ECO:0000256" key="9">
    <source>
        <dbReference type="ARBA" id="ARBA00022777"/>
    </source>
</evidence>
<keyword evidence="20" id="KW-1185">Reference proteome</keyword>
<dbReference type="eggNOG" id="COG4192">
    <property type="taxonomic scope" value="Bacteria"/>
</dbReference>
<accession>Q162F3</accession>
<dbReference type="InterPro" id="IPR036890">
    <property type="entry name" value="HATPase_C_sf"/>
</dbReference>
<evidence type="ECO:0000256" key="6">
    <source>
        <dbReference type="ARBA" id="ARBA00022553"/>
    </source>
</evidence>
<evidence type="ECO:0000259" key="16">
    <source>
        <dbReference type="PROSITE" id="PS50109"/>
    </source>
</evidence>
<keyword evidence="9" id="KW-0418">Kinase</keyword>
<keyword evidence="8 15" id="KW-0812">Transmembrane</keyword>
<dbReference type="Gene3D" id="3.30.565.10">
    <property type="entry name" value="Histidine kinase-like ATPase, C-terminal domain"/>
    <property type="match status" value="1"/>
</dbReference>
<evidence type="ECO:0000259" key="17">
    <source>
        <dbReference type="PROSITE" id="PS50110"/>
    </source>
</evidence>
<dbReference type="Gene3D" id="1.20.120.160">
    <property type="entry name" value="HPT domain"/>
    <property type="match status" value="1"/>
</dbReference>
<feature type="transmembrane region" description="Helical" evidence="15">
    <location>
        <begin position="123"/>
        <end position="146"/>
    </location>
</feature>
<dbReference type="HOGENOM" id="CLU_000445_40_2_5"/>
<dbReference type="eggNOG" id="COG2198">
    <property type="taxonomic scope" value="Bacteria"/>
</dbReference>
<feature type="domain" description="Histidine kinase" evidence="16">
    <location>
        <begin position="243"/>
        <end position="465"/>
    </location>
</feature>
<evidence type="ECO:0000256" key="1">
    <source>
        <dbReference type="ARBA" id="ARBA00000085"/>
    </source>
</evidence>
<dbReference type="InterPro" id="IPR003594">
    <property type="entry name" value="HATPase_dom"/>
</dbReference>
<dbReference type="PANTHER" id="PTHR43047">
    <property type="entry name" value="TWO-COMPONENT HISTIDINE PROTEIN KINASE"/>
    <property type="match status" value="1"/>
</dbReference>
<dbReference type="PRINTS" id="PR00344">
    <property type="entry name" value="BCTRLSENSOR"/>
</dbReference>
<dbReference type="SMART" id="SM00304">
    <property type="entry name" value="HAMP"/>
    <property type="match status" value="1"/>
</dbReference>
<evidence type="ECO:0000256" key="8">
    <source>
        <dbReference type="ARBA" id="ARBA00022692"/>
    </source>
</evidence>
<dbReference type="Pfam" id="PF00072">
    <property type="entry name" value="Response_reg"/>
    <property type="match status" value="1"/>
</dbReference>
<evidence type="ECO:0000313" key="20">
    <source>
        <dbReference type="Proteomes" id="UP000007029"/>
    </source>
</evidence>
<evidence type="ECO:0000256" key="3">
    <source>
        <dbReference type="ARBA" id="ARBA00012438"/>
    </source>
</evidence>
<dbReference type="Pfam" id="PF00512">
    <property type="entry name" value="HisKA"/>
    <property type="match status" value="1"/>
</dbReference>
<gene>
    <name evidence="19" type="primary">torS</name>
    <name evidence="19" type="ordered locus">RD1_3666</name>
</gene>
<dbReference type="InterPro" id="IPR008207">
    <property type="entry name" value="Sig_transdc_His_kin_Hpt_dom"/>
</dbReference>
<dbReference type="GO" id="GO:0005886">
    <property type="term" value="C:plasma membrane"/>
    <property type="evidence" value="ECO:0007669"/>
    <property type="project" value="UniProtKB-SubCell"/>
</dbReference>
<comment type="subcellular location">
    <subcellularLocation>
        <location evidence="2">Cell inner membrane</location>
        <topology evidence="2">Multi-pass membrane protein</topology>
    </subcellularLocation>
</comment>